<comment type="caution">
    <text evidence="4">The sequence shown here is derived from an EMBL/GenBank/DDBJ whole genome shotgun (WGS) entry which is preliminary data.</text>
</comment>
<dbReference type="PANTHER" id="PTHR46825">
    <property type="entry name" value="D-ALANYL-D-ALANINE-CARBOXYPEPTIDASE/ENDOPEPTIDASE AMPH"/>
    <property type="match status" value="1"/>
</dbReference>
<evidence type="ECO:0000313" key="4">
    <source>
        <dbReference type="EMBL" id="GHF15585.1"/>
    </source>
</evidence>
<feature type="transmembrane region" description="Helical" evidence="1">
    <location>
        <begin position="433"/>
        <end position="455"/>
    </location>
</feature>
<dbReference type="Pfam" id="PF00144">
    <property type="entry name" value="Beta-lactamase"/>
    <property type="match status" value="1"/>
</dbReference>
<name>A0ABQ3JDS0_9PSEU</name>
<keyword evidence="1" id="KW-1133">Transmembrane helix</keyword>
<feature type="chain" id="PRO_5045599472" evidence="2">
    <location>
        <begin position="20"/>
        <end position="478"/>
    </location>
</feature>
<gene>
    <name evidence="4" type="ORF">GCM10017786_56710</name>
</gene>
<dbReference type="PANTHER" id="PTHR46825:SF9">
    <property type="entry name" value="BETA-LACTAMASE-RELATED DOMAIN-CONTAINING PROTEIN"/>
    <property type="match status" value="1"/>
</dbReference>
<reference evidence="5" key="1">
    <citation type="journal article" date="2019" name="Int. J. Syst. Evol. Microbiol.">
        <title>The Global Catalogue of Microorganisms (GCM) 10K type strain sequencing project: providing services to taxonomists for standard genome sequencing and annotation.</title>
        <authorList>
            <consortium name="The Broad Institute Genomics Platform"/>
            <consortium name="The Broad Institute Genome Sequencing Center for Infectious Disease"/>
            <person name="Wu L."/>
            <person name="Ma J."/>
        </authorList>
    </citation>
    <scope>NUCLEOTIDE SEQUENCE [LARGE SCALE GENOMIC DNA]</scope>
    <source>
        <strain evidence="5">CGMCC 4.7677</strain>
    </source>
</reference>
<sequence length="478" mass="50106">MWAAMAAMTLAVVPGQAMAAPEPDWAAVDRYVAEYAAEAGYPGVAVAITEGDRIAHLGAHGTTTSAPRPIASVSKAFTALAVMQQVEAGTLALDTPVVSYLPEFRLADPRGGGITVRHLLNQTSGITDTTLPEKSLPQPDSLAGAVERARQATLASDPGVEYHYTNTNFHLAARLVEVASGEPFGDYLRRHVFEPAGMRSTTTITRTPRDLPPDAADGHVYAYGLSLPASEPDRFVAGSDGVIATAEDMARWLVVQRTGGGLVSAGSLALMHSPARDNYAMGWETDSHGWVRHSGIWFTATAGALMLPDGHGIAVMADSGVALGNEGTAQLEDGIAAILGGRTPPEPSSMRLVIDLALGALTLAGLALGIRGVLRARRWATRMAGRPWWGLVVRLAPRLVPVVVLVTLPYLLGRVVGGGRDLTFEQVAYYSPALVVWFAALALAQVAVIAARSVALVRLSPGRARPAGTPAFARGPGS</sequence>
<dbReference type="Proteomes" id="UP000605897">
    <property type="component" value="Unassembled WGS sequence"/>
</dbReference>
<protein>
    <submittedName>
        <fullName evidence="4">Serine hydrolase</fullName>
    </submittedName>
</protein>
<dbReference type="RefSeq" id="WP_229874778.1">
    <property type="nucleotide sequence ID" value="NZ_BNAU01000007.1"/>
</dbReference>
<accession>A0ABQ3JDS0</accession>
<dbReference type="InterPro" id="IPR050491">
    <property type="entry name" value="AmpC-like"/>
</dbReference>
<feature type="domain" description="Beta-lactamase-related" evidence="3">
    <location>
        <begin position="28"/>
        <end position="319"/>
    </location>
</feature>
<keyword evidence="1" id="KW-0812">Transmembrane</keyword>
<organism evidence="4 5">
    <name type="scientific">Amycolatopsis deserti</name>
    <dbReference type="NCBI Taxonomy" id="185696"/>
    <lineage>
        <taxon>Bacteria</taxon>
        <taxon>Bacillati</taxon>
        <taxon>Actinomycetota</taxon>
        <taxon>Actinomycetes</taxon>
        <taxon>Pseudonocardiales</taxon>
        <taxon>Pseudonocardiaceae</taxon>
        <taxon>Amycolatopsis</taxon>
    </lineage>
</organism>
<dbReference type="SUPFAM" id="SSF56601">
    <property type="entry name" value="beta-lactamase/transpeptidase-like"/>
    <property type="match status" value="1"/>
</dbReference>
<evidence type="ECO:0000256" key="2">
    <source>
        <dbReference type="SAM" id="SignalP"/>
    </source>
</evidence>
<dbReference type="GO" id="GO:0016787">
    <property type="term" value="F:hydrolase activity"/>
    <property type="evidence" value="ECO:0007669"/>
    <property type="project" value="UniProtKB-KW"/>
</dbReference>
<proteinExistence type="predicted"/>
<evidence type="ECO:0000259" key="3">
    <source>
        <dbReference type="Pfam" id="PF00144"/>
    </source>
</evidence>
<evidence type="ECO:0000313" key="5">
    <source>
        <dbReference type="Proteomes" id="UP000605897"/>
    </source>
</evidence>
<dbReference type="InterPro" id="IPR012338">
    <property type="entry name" value="Beta-lactam/transpept-like"/>
</dbReference>
<dbReference type="Gene3D" id="3.40.710.10">
    <property type="entry name" value="DD-peptidase/beta-lactamase superfamily"/>
    <property type="match status" value="1"/>
</dbReference>
<feature type="transmembrane region" description="Helical" evidence="1">
    <location>
        <begin position="395"/>
        <end position="413"/>
    </location>
</feature>
<feature type="signal peptide" evidence="2">
    <location>
        <begin position="1"/>
        <end position="19"/>
    </location>
</feature>
<dbReference type="EMBL" id="BNAU01000007">
    <property type="protein sequence ID" value="GHF15585.1"/>
    <property type="molecule type" value="Genomic_DNA"/>
</dbReference>
<keyword evidence="1" id="KW-0472">Membrane</keyword>
<dbReference type="InterPro" id="IPR001466">
    <property type="entry name" value="Beta-lactam-related"/>
</dbReference>
<keyword evidence="5" id="KW-1185">Reference proteome</keyword>
<keyword evidence="2" id="KW-0732">Signal</keyword>
<feature type="transmembrane region" description="Helical" evidence="1">
    <location>
        <begin position="352"/>
        <end position="374"/>
    </location>
</feature>
<keyword evidence="4" id="KW-0378">Hydrolase</keyword>
<evidence type="ECO:0000256" key="1">
    <source>
        <dbReference type="SAM" id="Phobius"/>
    </source>
</evidence>